<evidence type="ECO:0000256" key="2">
    <source>
        <dbReference type="SAM" id="SignalP"/>
    </source>
</evidence>
<name>A0A084QPF4_STAC4</name>
<dbReference type="EMBL" id="KL660549">
    <property type="protein sequence ID" value="KFA65839.1"/>
    <property type="molecule type" value="Genomic_DNA"/>
</dbReference>
<feature type="domain" description="GH18" evidence="3">
    <location>
        <begin position="31"/>
        <end position="385"/>
    </location>
</feature>
<protein>
    <recommendedName>
        <fullName evidence="1">chitinase</fullName>
        <ecNumber evidence="1">3.2.1.14</ecNumber>
    </recommendedName>
</protein>
<keyword evidence="2" id="KW-0732">Signal</keyword>
<dbReference type="InterPro" id="IPR001223">
    <property type="entry name" value="Glyco_hydro18_cat"/>
</dbReference>
<gene>
    <name evidence="4" type="ORF">S40285_04676</name>
</gene>
<dbReference type="InterPro" id="IPR017853">
    <property type="entry name" value="GH"/>
</dbReference>
<dbReference type="STRING" id="1283841.A0A084QPF4"/>
<dbReference type="GO" id="GO:0008061">
    <property type="term" value="F:chitin binding"/>
    <property type="evidence" value="ECO:0007669"/>
    <property type="project" value="InterPro"/>
</dbReference>
<dbReference type="OrthoDB" id="73875at2759"/>
<accession>A0A084QPF4</accession>
<dbReference type="HOGENOM" id="CLU_031465_2_0_1"/>
<dbReference type="InterPro" id="IPR050314">
    <property type="entry name" value="Glycosyl_Hydrlase_18"/>
</dbReference>
<dbReference type="GO" id="GO:0006032">
    <property type="term" value="P:chitin catabolic process"/>
    <property type="evidence" value="ECO:0007669"/>
    <property type="project" value="TreeGrafter"/>
</dbReference>
<dbReference type="PROSITE" id="PS51910">
    <property type="entry name" value="GH18_2"/>
    <property type="match status" value="1"/>
</dbReference>
<sequence>MKLLRFTMSTLVLFMAGLNAPAAAGGGDNSTKLLMYLTGQHPIVPSRDLASSITHVILAFMNSNTFNVDDPPDEFPLFTTVDEVRAQFDSDTKVMVAIGGWGDTLGFETAARNATSRKRWARAVRAMVDATGADGVDLDWEYPGGNRDDYKLIPNSERAWEIEAFVALVQEVRSALGHDKLLSMAVPGLERDMMAFTNSTVPRLVEQISFINIMTYDLLNRRDTAVTHHSGVSQSRDSMQRYMARGVPRRMLNLGLGYYVKWVYTEECDPDNLLGCPTQLLEDPETGADMGRTGGFSWHDETPADVENSFQRAQDEGQYFDDGSYGYWDAAEKRWWTFDTAQSIQSKIADVVGPLKLGGVFAWGLGEDAPEFEHLMATIDGLEGLKSKDEL</sequence>
<evidence type="ECO:0000313" key="4">
    <source>
        <dbReference type="EMBL" id="KFA65839.1"/>
    </source>
</evidence>
<dbReference type="GO" id="GO:0005975">
    <property type="term" value="P:carbohydrate metabolic process"/>
    <property type="evidence" value="ECO:0007669"/>
    <property type="project" value="InterPro"/>
</dbReference>
<dbReference type="PANTHER" id="PTHR11177">
    <property type="entry name" value="CHITINASE"/>
    <property type="match status" value="1"/>
</dbReference>
<proteinExistence type="predicted"/>
<dbReference type="Proteomes" id="UP000028524">
    <property type="component" value="Unassembled WGS sequence"/>
</dbReference>
<dbReference type="PANTHER" id="PTHR11177:SF378">
    <property type="entry name" value="CHITINASE"/>
    <property type="match status" value="1"/>
</dbReference>
<dbReference type="EC" id="3.2.1.14" evidence="1"/>
<feature type="signal peptide" evidence="2">
    <location>
        <begin position="1"/>
        <end position="25"/>
    </location>
</feature>
<dbReference type="Pfam" id="PF00704">
    <property type="entry name" value="Glyco_hydro_18"/>
    <property type="match status" value="1"/>
</dbReference>
<evidence type="ECO:0000256" key="1">
    <source>
        <dbReference type="ARBA" id="ARBA00012729"/>
    </source>
</evidence>
<organism evidence="4 5">
    <name type="scientific">Stachybotrys chlorohalonatus (strain IBT 40285)</name>
    <dbReference type="NCBI Taxonomy" id="1283841"/>
    <lineage>
        <taxon>Eukaryota</taxon>
        <taxon>Fungi</taxon>
        <taxon>Dikarya</taxon>
        <taxon>Ascomycota</taxon>
        <taxon>Pezizomycotina</taxon>
        <taxon>Sordariomycetes</taxon>
        <taxon>Hypocreomycetidae</taxon>
        <taxon>Hypocreales</taxon>
        <taxon>Stachybotryaceae</taxon>
        <taxon>Stachybotrys</taxon>
    </lineage>
</organism>
<dbReference type="Gene3D" id="3.20.20.80">
    <property type="entry name" value="Glycosidases"/>
    <property type="match status" value="1"/>
</dbReference>
<dbReference type="GO" id="GO:0008843">
    <property type="term" value="F:endochitinase activity"/>
    <property type="evidence" value="ECO:0007669"/>
    <property type="project" value="UniProtKB-EC"/>
</dbReference>
<reference evidence="4 5" key="1">
    <citation type="journal article" date="2014" name="BMC Genomics">
        <title>Comparative genome sequencing reveals chemotype-specific gene clusters in the toxigenic black mold Stachybotrys.</title>
        <authorList>
            <person name="Semeiks J."/>
            <person name="Borek D."/>
            <person name="Otwinowski Z."/>
            <person name="Grishin N.V."/>
        </authorList>
    </citation>
    <scope>NUCLEOTIDE SEQUENCE [LARGE SCALE GENOMIC DNA]</scope>
    <source>
        <strain evidence="4 5">IBT 40285</strain>
    </source>
</reference>
<evidence type="ECO:0000259" key="3">
    <source>
        <dbReference type="PROSITE" id="PS51910"/>
    </source>
</evidence>
<dbReference type="InterPro" id="IPR011583">
    <property type="entry name" value="Chitinase_II/V-like_cat"/>
</dbReference>
<dbReference type="AlphaFoldDB" id="A0A084QPF4"/>
<dbReference type="GO" id="GO:0005576">
    <property type="term" value="C:extracellular region"/>
    <property type="evidence" value="ECO:0007669"/>
    <property type="project" value="TreeGrafter"/>
</dbReference>
<dbReference type="SMART" id="SM00636">
    <property type="entry name" value="Glyco_18"/>
    <property type="match status" value="1"/>
</dbReference>
<feature type="chain" id="PRO_5001779515" description="chitinase" evidence="2">
    <location>
        <begin position="26"/>
        <end position="391"/>
    </location>
</feature>
<keyword evidence="5" id="KW-1185">Reference proteome</keyword>
<dbReference type="InParanoid" id="A0A084QPF4"/>
<dbReference type="OMA" id="VMTYDMM"/>
<evidence type="ECO:0000313" key="5">
    <source>
        <dbReference type="Proteomes" id="UP000028524"/>
    </source>
</evidence>
<dbReference type="SUPFAM" id="SSF51445">
    <property type="entry name" value="(Trans)glycosidases"/>
    <property type="match status" value="1"/>
</dbReference>